<evidence type="ECO:0000259" key="1">
    <source>
        <dbReference type="Pfam" id="PF00884"/>
    </source>
</evidence>
<accession>A0A0F9NS74</accession>
<comment type="caution">
    <text evidence="2">The sequence shown here is derived from an EMBL/GenBank/DDBJ whole genome shotgun (WGS) entry which is preliminary data.</text>
</comment>
<dbReference type="PANTHER" id="PTHR43751:SF3">
    <property type="entry name" value="SULFATASE N-TERMINAL DOMAIN-CONTAINING PROTEIN"/>
    <property type="match status" value="1"/>
</dbReference>
<protein>
    <recommendedName>
        <fullName evidence="1">Sulfatase N-terminal domain-containing protein</fullName>
    </recommendedName>
</protein>
<feature type="domain" description="Sulfatase N-terminal" evidence="1">
    <location>
        <begin position="359"/>
        <end position="687"/>
    </location>
</feature>
<reference evidence="2" key="1">
    <citation type="journal article" date="2015" name="Nature">
        <title>Complex archaea that bridge the gap between prokaryotes and eukaryotes.</title>
        <authorList>
            <person name="Spang A."/>
            <person name="Saw J.H."/>
            <person name="Jorgensen S.L."/>
            <person name="Zaremba-Niedzwiedzka K."/>
            <person name="Martijn J."/>
            <person name="Lind A.E."/>
            <person name="van Eijk R."/>
            <person name="Schleper C."/>
            <person name="Guy L."/>
            <person name="Ettema T.J."/>
        </authorList>
    </citation>
    <scope>NUCLEOTIDE SEQUENCE</scope>
</reference>
<sequence length="828" mass="94027">MFKPKGVMFLTLVIMFMAFSCSGPESDQTLLKAKLPLHLEEHLDAASIEGSEVPEDLPAPIEWHFYKPQPDWKPVKPISAQMEAVKPVRVDDALRLPLTVRNRADGPRLIGSIYVELPDWNFEEWAYVEIRARARDTMRKVGLYFNYTEEDPWEGSSFPYYSLGDQTYLVTDGTVQTYRLSLQQTSRRWEGPWTHLGIWFNSQNDEEAVTFDILSIRAISREAEFAEDRTGVQIVKRGTLSDSPKDAPYHRILHMHAPGRLAYRVRVPENGRLDVGLGVLREDAPVTFAVTATPQDGKVETLLEETYADQEYWGQRFVDMSHLEGQTVTLAMEAEAERAGTVAFWSVPTLTGTRSTKKPNVIFYIIDGGGADYMSVYGYNRRTTPNLERIAAEGAIFERAYSNSSWTKPSTASFLTSLQHSVLGGLKNGSNPVPEQVLTMAEHMHRAGFQTAEFTSNPNAGRVSNLERGNDVFRDFGIGHNSVSSVSLHEDFWQWRKAYPAEPYWVHFQTTDVHNWHKPAPPFAGLFISPERRRIADEQVERVDQGDRKWGGAGFYHFTWLIKKLDIDLVPYFTAQRDLHDETMAHQDYQIGQLVARLKAAGEWERTLLIIAADHSVCAGAFDYNLLMRDPAPRHVDIDDPAIPMLRSGVSRIPLIVVWPGHIAGGQSFSQPVSMIDMLPTILDLTDLPMPEVLQGQSLAPLLLGETGWEPRPVILDEFVVDRDTGEFRGRIEVIDGRWGASLQINPDPKNKPEQQRPVPLLLYDLWDDPECLHSLHEKRPDLVEKYTKFLEAQWKAHQALAQHFTRSEESPLTPEQLETLRSLGYIR</sequence>
<dbReference type="PROSITE" id="PS51257">
    <property type="entry name" value="PROKAR_LIPOPROTEIN"/>
    <property type="match status" value="1"/>
</dbReference>
<dbReference type="InterPro" id="IPR000917">
    <property type="entry name" value="Sulfatase_N"/>
</dbReference>
<name>A0A0F9NS74_9ZZZZ</name>
<proteinExistence type="predicted"/>
<dbReference type="EMBL" id="LAZR01007607">
    <property type="protein sequence ID" value="KKM84157.1"/>
    <property type="molecule type" value="Genomic_DNA"/>
</dbReference>
<dbReference type="AlphaFoldDB" id="A0A0F9NS74"/>
<dbReference type="PANTHER" id="PTHR43751">
    <property type="entry name" value="SULFATASE"/>
    <property type="match status" value="1"/>
</dbReference>
<evidence type="ECO:0000313" key="2">
    <source>
        <dbReference type="EMBL" id="KKM84157.1"/>
    </source>
</evidence>
<dbReference type="Pfam" id="PF00884">
    <property type="entry name" value="Sulfatase"/>
    <property type="match status" value="1"/>
</dbReference>
<organism evidence="2">
    <name type="scientific">marine sediment metagenome</name>
    <dbReference type="NCBI Taxonomy" id="412755"/>
    <lineage>
        <taxon>unclassified sequences</taxon>
        <taxon>metagenomes</taxon>
        <taxon>ecological metagenomes</taxon>
    </lineage>
</organism>
<dbReference type="Gene3D" id="3.40.720.10">
    <property type="entry name" value="Alkaline Phosphatase, subunit A"/>
    <property type="match status" value="1"/>
</dbReference>
<dbReference type="InterPro" id="IPR017850">
    <property type="entry name" value="Alkaline_phosphatase_core_sf"/>
</dbReference>
<gene>
    <name evidence="2" type="ORF">LCGC14_1302050</name>
</gene>
<dbReference type="InterPro" id="IPR052701">
    <property type="entry name" value="GAG_Ulvan_Degrading_Sulfatases"/>
</dbReference>
<dbReference type="SUPFAM" id="SSF53649">
    <property type="entry name" value="Alkaline phosphatase-like"/>
    <property type="match status" value="1"/>
</dbReference>